<reference evidence="2" key="2">
    <citation type="submission" date="2015-08" db="UniProtKB">
        <authorList>
            <consortium name="WormBaseParasite"/>
        </authorList>
    </citation>
    <scope>IDENTIFICATION</scope>
</reference>
<sequence>MIIGRALAIRIFQRYHFSSQLKIIIVAAGYTPPGCKPIIITAVKSAIEVLEKRQESQGKEIKKSCHSVVIITGDNPLTACHVFKELKFTEEGKEIMILRNKSDE</sequence>
<evidence type="ECO:0000313" key="1">
    <source>
        <dbReference type="Proteomes" id="UP000035680"/>
    </source>
</evidence>
<evidence type="ECO:0000313" key="2">
    <source>
        <dbReference type="WBParaSite" id="SVE_1994700.1"/>
    </source>
</evidence>
<dbReference type="Proteomes" id="UP000035680">
    <property type="component" value="Unassembled WGS sequence"/>
</dbReference>
<proteinExistence type="predicted"/>
<protein>
    <submittedName>
        <fullName evidence="2">VWFA domain-containing protein</fullName>
    </submittedName>
</protein>
<accession>A0A0K0G5D0</accession>
<keyword evidence="1" id="KW-1185">Reference proteome</keyword>
<name>A0A0K0G5D0_STRVS</name>
<dbReference type="STRING" id="75913.A0A0K0G5D0"/>
<dbReference type="AlphaFoldDB" id="A0A0K0G5D0"/>
<reference evidence="1" key="1">
    <citation type="submission" date="2014-07" db="EMBL/GenBank/DDBJ databases">
        <authorList>
            <person name="Martin A.A"/>
            <person name="De Silva N."/>
        </authorList>
    </citation>
    <scope>NUCLEOTIDE SEQUENCE</scope>
</reference>
<dbReference type="WBParaSite" id="SVE_1994700.1">
    <property type="protein sequence ID" value="SVE_1994700.1"/>
    <property type="gene ID" value="SVE_1994700"/>
</dbReference>
<organism evidence="1 2">
    <name type="scientific">Strongyloides venezuelensis</name>
    <name type="common">Threadworm</name>
    <dbReference type="NCBI Taxonomy" id="75913"/>
    <lineage>
        <taxon>Eukaryota</taxon>
        <taxon>Metazoa</taxon>
        <taxon>Ecdysozoa</taxon>
        <taxon>Nematoda</taxon>
        <taxon>Chromadorea</taxon>
        <taxon>Rhabditida</taxon>
        <taxon>Tylenchina</taxon>
        <taxon>Panagrolaimomorpha</taxon>
        <taxon>Strongyloidoidea</taxon>
        <taxon>Strongyloididae</taxon>
        <taxon>Strongyloides</taxon>
    </lineage>
</organism>